<dbReference type="GO" id="GO:0050661">
    <property type="term" value="F:NADP binding"/>
    <property type="evidence" value="ECO:0007669"/>
    <property type="project" value="UniProtKB-UniRule"/>
</dbReference>
<evidence type="ECO:0000256" key="6">
    <source>
        <dbReference type="HAMAP-Rule" id="MF_01265"/>
    </source>
</evidence>
<keyword evidence="3 6" id="KW-0521">NADP</keyword>
<dbReference type="GO" id="GO:0009435">
    <property type="term" value="P:NAD+ biosynthetic process"/>
    <property type="evidence" value="ECO:0007669"/>
    <property type="project" value="UniProtKB-UniRule"/>
</dbReference>
<dbReference type="SUPFAM" id="SSF55347">
    <property type="entry name" value="Glyceraldehyde-3-phosphate dehydrogenase-like, C-terminal domain"/>
    <property type="match status" value="1"/>
</dbReference>
<dbReference type="SUPFAM" id="SSF51735">
    <property type="entry name" value="NAD(P)-binding Rossmann-fold domains"/>
    <property type="match status" value="1"/>
</dbReference>
<dbReference type="InterPro" id="IPR020626">
    <property type="entry name" value="Asp_DH_prok"/>
</dbReference>
<evidence type="ECO:0000259" key="7">
    <source>
        <dbReference type="Pfam" id="PF01958"/>
    </source>
</evidence>
<reference evidence="9 10" key="1">
    <citation type="submission" date="2010-11" db="EMBL/GenBank/DDBJ databases">
        <title>The complete genome of Thermotoga thermarum DSM 5069.</title>
        <authorList>
            <consortium name="US DOE Joint Genome Institute (JGI-PGF)"/>
            <person name="Lucas S."/>
            <person name="Copeland A."/>
            <person name="Lapidus A."/>
            <person name="Bruce D."/>
            <person name="Goodwin L."/>
            <person name="Pitluck S."/>
            <person name="Kyrpides N."/>
            <person name="Mavromatis K."/>
            <person name="Ivanova N."/>
            <person name="Zeytun A."/>
            <person name="Brettin T."/>
            <person name="Detter J.C."/>
            <person name="Tapia R."/>
            <person name="Han C."/>
            <person name="Land M."/>
            <person name="Hauser L."/>
            <person name="Markowitz V."/>
            <person name="Cheng J.-F."/>
            <person name="Hugenholtz P."/>
            <person name="Woyke T."/>
            <person name="Wu D."/>
            <person name="Spring S."/>
            <person name="Schroeder M."/>
            <person name="Brambilla E."/>
            <person name="Klenk H.-P."/>
            <person name="Eisen J.A."/>
        </authorList>
    </citation>
    <scope>NUCLEOTIDE SEQUENCE [LARGE SCALE GENOMIC DNA]</scope>
    <source>
        <strain evidence="9 10">DSM 5069</strain>
    </source>
</reference>
<protein>
    <recommendedName>
        <fullName evidence="6">L-aspartate dehydrogenase</fullName>
        <ecNumber evidence="6">1.4.1.21</ecNumber>
    </recommendedName>
</protein>
<dbReference type="Pfam" id="PF01958">
    <property type="entry name" value="Asp_DH_C"/>
    <property type="match status" value="1"/>
</dbReference>
<dbReference type="PIRSF" id="PIRSF005227">
    <property type="entry name" value="Asp_dh_NAD_syn"/>
    <property type="match status" value="1"/>
</dbReference>
<dbReference type="PATRIC" id="fig|688269.3.peg.491"/>
<dbReference type="Proteomes" id="UP000006804">
    <property type="component" value="Chromosome"/>
</dbReference>
<comment type="miscellaneous">
    <text evidence="6">The iminoaspartate product is unstable in aqueous solution and can decompose to oxaloacetate and ammonia.</text>
</comment>
<dbReference type="EMBL" id="CP002351">
    <property type="protein sequence ID" value="AEH50568.1"/>
    <property type="molecule type" value="Genomic_DNA"/>
</dbReference>
<feature type="binding site" evidence="6">
    <location>
        <position position="168"/>
    </location>
    <ligand>
        <name>NAD(+)</name>
        <dbReference type="ChEBI" id="CHEBI:57540"/>
    </ligand>
</feature>
<comment type="catalytic activity">
    <reaction evidence="6">
        <text>L-aspartate + NADP(+) + H2O = oxaloacetate + NH4(+) + NADPH + H(+)</text>
        <dbReference type="Rhea" id="RHEA:11784"/>
        <dbReference type="ChEBI" id="CHEBI:15377"/>
        <dbReference type="ChEBI" id="CHEBI:15378"/>
        <dbReference type="ChEBI" id="CHEBI:16452"/>
        <dbReference type="ChEBI" id="CHEBI:28938"/>
        <dbReference type="ChEBI" id="CHEBI:29991"/>
        <dbReference type="ChEBI" id="CHEBI:57783"/>
        <dbReference type="ChEBI" id="CHEBI:58349"/>
        <dbReference type="EC" id="1.4.1.21"/>
    </reaction>
</comment>
<evidence type="ECO:0000313" key="10">
    <source>
        <dbReference type="Proteomes" id="UP000006804"/>
    </source>
</evidence>
<dbReference type="InterPro" id="IPR002811">
    <property type="entry name" value="Asp_DH"/>
</dbReference>
<dbReference type="HOGENOM" id="CLU_089550_0_0_0"/>
<feature type="binding site" evidence="6">
    <location>
        <position position="113"/>
    </location>
    <ligand>
        <name>NAD(+)</name>
        <dbReference type="ChEBI" id="CHEBI:57540"/>
    </ligand>
</feature>
<feature type="domain" description="Aspartate dehydrogenase" evidence="7">
    <location>
        <begin position="147"/>
        <end position="232"/>
    </location>
</feature>
<comment type="pathway">
    <text evidence="6">Cofactor biosynthesis; NAD(+) biosynthesis; iminoaspartate from L-aspartate (dehydrogenase route): step 1/1.</text>
</comment>
<keyword evidence="10" id="KW-1185">Reference proteome</keyword>
<comment type="catalytic activity">
    <reaction evidence="6">
        <text>L-aspartate + NAD(+) + H2O = oxaloacetate + NH4(+) + NADH + H(+)</text>
        <dbReference type="Rhea" id="RHEA:11788"/>
        <dbReference type="ChEBI" id="CHEBI:15377"/>
        <dbReference type="ChEBI" id="CHEBI:15378"/>
        <dbReference type="ChEBI" id="CHEBI:16452"/>
        <dbReference type="ChEBI" id="CHEBI:28938"/>
        <dbReference type="ChEBI" id="CHEBI:29991"/>
        <dbReference type="ChEBI" id="CHEBI:57540"/>
        <dbReference type="ChEBI" id="CHEBI:57945"/>
        <dbReference type="EC" id="1.4.1.21"/>
    </reaction>
</comment>
<gene>
    <name evidence="6" type="primary">nadX</name>
    <name evidence="9" type="ORF">Theth_0476</name>
</gene>
<dbReference type="OrthoDB" id="1906017at2"/>
<evidence type="ECO:0000313" key="9">
    <source>
        <dbReference type="EMBL" id="AEH50568.1"/>
    </source>
</evidence>
<dbReference type="InterPro" id="IPR036291">
    <property type="entry name" value="NAD(P)-bd_dom_sf"/>
</dbReference>
<dbReference type="InterPro" id="IPR005106">
    <property type="entry name" value="Asp/hSer_DH_NAD-bd"/>
</dbReference>
<feature type="active site" evidence="6">
    <location>
        <position position="198"/>
    </location>
</feature>
<feature type="domain" description="Aspartate/homoserine dehydrogenase NAD-binding" evidence="8">
    <location>
        <begin position="50"/>
        <end position="110"/>
    </location>
</feature>
<dbReference type="eggNOG" id="COG1712">
    <property type="taxonomic scope" value="Bacteria"/>
</dbReference>
<keyword evidence="2 6" id="KW-0662">Pyridine nucleotide biosynthesis</keyword>
<dbReference type="Pfam" id="PF03447">
    <property type="entry name" value="NAD_binding_3"/>
    <property type="match status" value="1"/>
</dbReference>
<dbReference type="NCBIfam" id="NF009829">
    <property type="entry name" value="PRK13303.1-4"/>
    <property type="match status" value="1"/>
</dbReference>
<comment type="similarity">
    <text evidence="1 6">Belongs to the L-aspartate dehydrogenase family.</text>
</comment>
<evidence type="ECO:0000256" key="3">
    <source>
        <dbReference type="ARBA" id="ARBA00022857"/>
    </source>
</evidence>
<keyword evidence="4 6" id="KW-0560">Oxidoreductase</keyword>
<dbReference type="EC" id="1.4.1.21" evidence="6"/>
<dbReference type="GO" id="GO:0016639">
    <property type="term" value="F:oxidoreductase activity, acting on the CH-NH2 group of donors, NAD or NADP as acceptor"/>
    <property type="evidence" value="ECO:0007669"/>
    <property type="project" value="UniProtKB-UniRule"/>
</dbReference>
<proteinExistence type="inferred from homology"/>
<dbReference type="STRING" id="688269.Theth_0476"/>
<dbReference type="GO" id="GO:0033735">
    <property type="term" value="F:aspartate dehydrogenase [NAD(P)+] activity"/>
    <property type="evidence" value="ECO:0007669"/>
    <property type="project" value="UniProtKB-EC"/>
</dbReference>
<dbReference type="InterPro" id="IPR011182">
    <property type="entry name" value="L-Asp_DH"/>
</dbReference>
<evidence type="ECO:0000256" key="1">
    <source>
        <dbReference type="ARBA" id="ARBA00008331"/>
    </source>
</evidence>
<dbReference type="UniPathway" id="UPA00253">
    <property type="reaction ID" value="UER00456"/>
</dbReference>
<name>F7YWX6_9THEM</name>
<sequence length="246" mass="27305">MKGCKVFFIGGGNIAHIVLGELKDLIEKAYYFDVKETGLNAVKIEPFCVPDDADIVVECASVDAVKKYAFDVLKSEKDFYIMSSGAFADEDFLKEFLRKLQDSRCRVFIPSGAIGGLDIVNAVKDKIFEVTLVLRKPPKAFGIEVNFETLIFEGNACEAIKRFPQNVNVAVTLLLAIGNLEKLKVKIIADPSLKMNKHEIFVDSSVGKYHIIHENLPSPNPKTSYLAPLSLVASLRKRYQKFIVGG</sequence>
<evidence type="ECO:0000256" key="5">
    <source>
        <dbReference type="ARBA" id="ARBA00023027"/>
    </source>
</evidence>
<dbReference type="Gene3D" id="3.40.50.720">
    <property type="entry name" value="NAD(P)-binding Rossmann-like Domain"/>
    <property type="match status" value="1"/>
</dbReference>
<evidence type="ECO:0000256" key="2">
    <source>
        <dbReference type="ARBA" id="ARBA00022642"/>
    </source>
</evidence>
<organism evidence="9 10">
    <name type="scientific">Pseudothermotoga thermarum DSM 5069</name>
    <dbReference type="NCBI Taxonomy" id="688269"/>
    <lineage>
        <taxon>Bacteria</taxon>
        <taxon>Thermotogati</taxon>
        <taxon>Thermotogota</taxon>
        <taxon>Thermotogae</taxon>
        <taxon>Thermotogales</taxon>
        <taxon>Thermotogaceae</taxon>
        <taxon>Pseudothermotoga</taxon>
    </lineage>
</organism>
<dbReference type="InterPro" id="IPR022487">
    <property type="entry name" value="Asp_DH_arc"/>
</dbReference>
<dbReference type="NCBIfam" id="TIGR03855">
    <property type="entry name" value="NAD_NadX"/>
    <property type="match status" value="1"/>
</dbReference>
<dbReference type="HAMAP" id="MF_01265">
    <property type="entry name" value="NadX"/>
    <property type="match status" value="1"/>
</dbReference>
<dbReference type="GO" id="GO:0051287">
    <property type="term" value="F:NAD binding"/>
    <property type="evidence" value="ECO:0007669"/>
    <property type="project" value="UniProtKB-UniRule"/>
</dbReference>
<accession>F7YWX6</accession>
<dbReference type="RefSeq" id="WP_013931791.1">
    <property type="nucleotide sequence ID" value="NC_015707.1"/>
</dbReference>
<evidence type="ECO:0000259" key="8">
    <source>
        <dbReference type="Pfam" id="PF03447"/>
    </source>
</evidence>
<dbReference type="PANTHER" id="PTHR31873:SF6">
    <property type="entry name" value="ASPARTATE DEHYDROGENASE DOMAIN-CONTAINING PROTEIN"/>
    <property type="match status" value="1"/>
</dbReference>
<dbReference type="KEGG" id="tta:Theth_0476"/>
<dbReference type="PANTHER" id="PTHR31873">
    <property type="entry name" value="L-ASPARTATE DEHYDROGENASE-RELATED"/>
    <property type="match status" value="1"/>
</dbReference>
<dbReference type="AlphaFoldDB" id="F7YWX6"/>
<dbReference type="Gene3D" id="3.30.360.10">
    <property type="entry name" value="Dihydrodipicolinate Reductase, domain 2"/>
    <property type="match status" value="1"/>
</dbReference>
<comment type="function">
    <text evidence="6">Specifically catalyzes the NAD or NADP-dependent dehydrogenation of L-aspartate to iminoaspartate.</text>
</comment>
<evidence type="ECO:0000256" key="4">
    <source>
        <dbReference type="ARBA" id="ARBA00023002"/>
    </source>
</evidence>
<keyword evidence="5 6" id="KW-0520">NAD</keyword>